<dbReference type="EMBL" id="JBDXSU010000003">
    <property type="protein sequence ID" value="MFB5189483.1"/>
    <property type="molecule type" value="Genomic_DNA"/>
</dbReference>
<keyword evidence="3" id="KW-0804">Transcription</keyword>
<dbReference type="InterPro" id="IPR036388">
    <property type="entry name" value="WH-like_DNA-bd_sf"/>
</dbReference>
<dbReference type="InterPro" id="IPR046348">
    <property type="entry name" value="SIS_dom_sf"/>
</dbReference>
<name>A0ABV5ABC6_9BACL</name>
<keyword evidence="2" id="KW-0238">DNA-binding</keyword>
<keyword evidence="1" id="KW-0805">Transcription regulation</keyword>
<dbReference type="SUPFAM" id="SSF46689">
    <property type="entry name" value="Homeodomain-like"/>
    <property type="match status" value="1"/>
</dbReference>
<dbReference type="InterPro" id="IPR035472">
    <property type="entry name" value="RpiR-like_SIS"/>
</dbReference>
<dbReference type="InterPro" id="IPR009057">
    <property type="entry name" value="Homeodomain-like_sf"/>
</dbReference>
<evidence type="ECO:0000256" key="1">
    <source>
        <dbReference type="ARBA" id="ARBA00023015"/>
    </source>
</evidence>
<organism evidence="6 7">
    <name type="scientific">Alicyclobacillus fastidiosus</name>
    <dbReference type="NCBI Taxonomy" id="392011"/>
    <lineage>
        <taxon>Bacteria</taxon>
        <taxon>Bacillati</taxon>
        <taxon>Bacillota</taxon>
        <taxon>Bacilli</taxon>
        <taxon>Bacillales</taxon>
        <taxon>Alicyclobacillaceae</taxon>
        <taxon>Alicyclobacillus</taxon>
    </lineage>
</organism>
<feature type="domain" description="HTH rpiR-type" evidence="4">
    <location>
        <begin position="4"/>
        <end position="80"/>
    </location>
</feature>
<dbReference type="Pfam" id="PF01418">
    <property type="entry name" value="HTH_6"/>
    <property type="match status" value="1"/>
</dbReference>
<reference evidence="6 7" key="1">
    <citation type="journal article" date="2024" name="Int. J. Mol. Sci.">
        <title>Exploration of Alicyclobacillus spp. Genome in Search of Antibiotic Resistance.</title>
        <authorList>
            <person name="Bucka-Kolendo J."/>
            <person name="Kiousi D.E."/>
            <person name="Dekowska A."/>
            <person name="Mikolajczuk-Szczyrba A."/>
            <person name="Karadedos D.M."/>
            <person name="Michael P."/>
            <person name="Galanis A."/>
            <person name="Sokolowska B."/>
        </authorList>
    </citation>
    <scope>NUCLEOTIDE SEQUENCE [LARGE SCALE GENOMIC DNA]</scope>
    <source>
        <strain evidence="6 7">KKP 3000</strain>
    </source>
</reference>
<comment type="caution">
    <text evidence="6">The sequence shown here is derived from an EMBL/GenBank/DDBJ whole genome shotgun (WGS) entry which is preliminary data.</text>
</comment>
<dbReference type="SUPFAM" id="SSF53697">
    <property type="entry name" value="SIS domain"/>
    <property type="match status" value="1"/>
</dbReference>
<dbReference type="PROSITE" id="PS51071">
    <property type="entry name" value="HTH_RPIR"/>
    <property type="match status" value="1"/>
</dbReference>
<dbReference type="PROSITE" id="PS51464">
    <property type="entry name" value="SIS"/>
    <property type="match status" value="1"/>
</dbReference>
<dbReference type="InterPro" id="IPR000281">
    <property type="entry name" value="HTH_RpiR"/>
</dbReference>
<dbReference type="Pfam" id="PF01380">
    <property type="entry name" value="SIS"/>
    <property type="match status" value="1"/>
</dbReference>
<evidence type="ECO:0000313" key="7">
    <source>
        <dbReference type="Proteomes" id="UP001579974"/>
    </source>
</evidence>
<dbReference type="Proteomes" id="UP001579974">
    <property type="component" value="Unassembled WGS sequence"/>
</dbReference>
<sequence>MVPSGGLIRLREALPRLSDSEARIAEFIIQNPSEFVNLTIQELASRSQSSPAAAVRLWKSLGFTGYQEFKIRVASDVQSNVAEEYSELKVGSSFAAVLRSVEERHLQSIQNTLRLLDESAVEEAVRVIHRASKVMTYGIGASAVVADDLAQKLTRIGFPVYEAADFHKAAVLASQLNDQDVLVLLSHSGATSEVVEVAEIAKRKGAHLIAVTRFGDTPLSRIVDTKLYVSAVEPQVRLGATTSRMAALTVIDVLLVSLANQFREEIYEALEVTRNVVKSHKFRN</sequence>
<protein>
    <submittedName>
        <fullName evidence="6">MurR/RpiR family transcriptional regulator</fullName>
    </submittedName>
</protein>
<dbReference type="Gene3D" id="3.40.50.10490">
    <property type="entry name" value="Glucose-6-phosphate isomerase like protein, domain 1"/>
    <property type="match status" value="1"/>
</dbReference>
<evidence type="ECO:0000259" key="5">
    <source>
        <dbReference type="PROSITE" id="PS51464"/>
    </source>
</evidence>
<dbReference type="RefSeq" id="WP_275475453.1">
    <property type="nucleotide sequence ID" value="NZ_CP162940.1"/>
</dbReference>
<dbReference type="InterPro" id="IPR001347">
    <property type="entry name" value="SIS_dom"/>
</dbReference>
<evidence type="ECO:0000259" key="4">
    <source>
        <dbReference type="PROSITE" id="PS51071"/>
    </source>
</evidence>
<dbReference type="InterPro" id="IPR047640">
    <property type="entry name" value="RpiR-like"/>
</dbReference>
<proteinExistence type="predicted"/>
<dbReference type="PANTHER" id="PTHR30514:SF1">
    <property type="entry name" value="HTH-TYPE TRANSCRIPTIONAL REGULATOR HEXR-RELATED"/>
    <property type="match status" value="1"/>
</dbReference>
<dbReference type="CDD" id="cd05013">
    <property type="entry name" value="SIS_RpiR"/>
    <property type="match status" value="1"/>
</dbReference>
<evidence type="ECO:0000256" key="3">
    <source>
        <dbReference type="ARBA" id="ARBA00023163"/>
    </source>
</evidence>
<keyword evidence="7" id="KW-1185">Reference proteome</keyword>
<evidence type="ECO:0000256" key="2">
    <source>
        <dbReference type="ARBA" id="ARBA00023125"/>
    </source>
</evidence>
<accession>A0ABV5ABC6</accession>
<feature type="domain" description="SIS" evidence="5">
    <location>
        <begin position="124"/>
        <end position="264"/>
    </location>
</feature>
<gene>
    <name evidence="6" type="ORF">KKP3000_002755</name>
</gene>
<evidence type="ECO:0000313" key="6">
    <source>
        <dbReference type="EMBL" id="MFB5189483.1"/>
    </source>
</evidence>
<dbReference type="PANTHER" id="PTHR30514">
    <property type="entry name" value="GLUCOKINASE"/>
    <property type="match status" value="1"/>
</dbReference>
<dbReference type="Gene3D" id="1.10.10.10">
    <property type="entry name" value="Winged helix-like DNA-binding domain superfamily/Winged helix DNA-binding domain"/>
    <property type="match status" value="1"/>
</dbReference>